<evidence type="ECO:0000313" key="8">
    <source>
        <dbReference type="EMBL" id="KAI7732920.1"/>
    </source>
</evidence>
<evidence type="ECO:0000259" key="7">
    <source>
        <dbReference type="PROSITE" id="PS50836"/>
    </source>
</evidence>
<evidence type="ECO:0000256" key="2">
    <source>
        <dbReference type="ARBA" id="ARBA00022448"/>
    </source>
</evidence>
<evidence type="ECO:0000256" key="1">
    <source>
        <dbReference type="ARBA" id="ARBA00004370"/>
    </source>
</evidence>
<dbReference type="Pfam" id="PF03351">
    <property type="entry name" value="DOMON"/>
    <property type="match status" value="1"/>
</dbReference>
<comment type="caution">
    <text evidence="8">The sequence shown here is derived from an EMBL/GenBank/DDBJ whole genome shotgun (WGS) entry which is preliminary data.</text>
</comment>
<feature type="chain" id="PRO_5042277313" description="DOMON domain-containing protein" evidence="6">
    <location>
        <begin position="22"/>
        <end position="197"/>
    </location>
</feature>
<evidence type="ECO:0000256" key="5">
    <source>
        <dbReference type="ARBA" id="ARBA00023136"/>
    </source>
</evidence>
<evidence type="ECO:0000256" key="6">
    <source>
        <dbReference type="SAM" id="SignalP"/>
    </source>
</evidence>
<dbReference type="SUPFAM" id="SSF49344">
    <property type="entry name" value="CBD9-like"/>
    <property type="match status" value="1"/>
</dbReference>
<keyword evidence="5" id="KW-0472">Membrane</keyword>
<keyword evidence="4" id="KW-0249">Electron transport</keyword>
<reference evidence="8" key="1">
    <citation type="submission" date="2022-06" db="EMBL/GenBank/DDBJ databases">
        <title>Uncovering the hologenomic basis of an extraordinary plant invasion.</title>
        <authorList>
            <person name="Bieker V.C."/>
            <person name="Martin M.D."/>
            <person name="Gilbert T."/>
            <person name="Hodgins K."/>
            <person name="Battlay P."/>
            <person name="Petersen B."/>
            <person name="Wilson J."/>
        </authorList>
    </citation>
    <scope>NUCLEOTIDE SEQUENCE</scope>
    <source>
        <strain evidence="8">AA19_3_7</strain>
        <tissue evidence="8">Leaf</tissue>
    </source>
</reference>
<dbReference type="AlphaFoldDB" id="A0AAD5C0U3"/>
<dbReference type="GO" id="GO:0016020">
    <property type="term" value="C:membrane"/>
    <property type="evidence" value="ECO:0007669"/>
    <property type="project" value="UniProtKB-SubCell"/>
</dbReference>
<feature type="signal peptide" evidence="6">
    <location>
        <begin position="1"/>
        <end position="21"/>
    </location>
</feature>
<evidence type="ECO:0000256" key="4">
    <source>
        <dbReference type="ARBA" id="ARBA00022982"/>
    </source>
</evidence>
<dbReference type="PANTHER" id="PTHR23130">
    <property type="entry name" value="CYTOCHROME B561 AND DOMON DOMAIN-CONTAINING PROTEIN"/>
    <property type="match status" value="1"/>
</dbReference>
<comment type="subcellular location">
    <subcellularLocation>
        <location evidence="1">Membrane</location>
    </subcellularLocation>
</comment>
<protein>
    <recommendedName>
        <fullName evidence="7">DOMON domain-containing protein</fullName>
    </recommendedName>
</protein>
<sequence>MSILTNIHVWLILSCLQVVYSQTLEDSCTRVSLESLNTRILFDTSSLVCSNVWSSEGFVLRAGEAGPNLWSFVLSAPNTNSYVAIGFSPDGGMIGSTAVVGWLAADGSAIMRRYFLGGKNPSQVLPDQGTLQVMPNTSSIMLFSSRMLLAFQLVTYQPSSQLLFAVGSSNNPVPRPPNFQLSIHRDKISIEFDYESG</sequence>
<dbReference type="InterPro" id="IPR005018">
    <property type="entry name" value="DOMON_domain"/>
</dbReference>
<organism evidence="8 9">
    <name type="scientific">Ambrosia artemisiifolia</name>
    <name type="common">Common ragweed</name>
    <dbReference type="NCBI Taxonomy" id="4212"/>
    <lineage>
        <taxon>Eukaryota</taxon>
        <taxon>Viridiplantae</taxon>
        <taxon>Streptophyta</taxon>
        <taxon>Embryophyta</taxon>
        <taxon>Tracheophyta</taxon>
        <taxon>Spermatophyta</taxon>
        <taxon>Magnoliopsida</taxon>
        <taxon>eudicotyledons</taxon>
        <taxon>Gunneridae</taxon>
        <taxon>Pentapetalae</taxon>
        <taxon>asterids</taxon>
        <taxon>campanulids</taxon>
        <taxon>Asterales</taxon>
        <taxon>Asteraceae</taxon>
        <taxon>Asteroideae</taxon>
        <taxon>Heliantheae alliance</taxon>
        <taxon>Heliantheae</taxon>
        <taxon>Ambrosia</taxon>
    </lineage>
</organism>
<gene>
    <name evidence="8" type="ORF">M8C21_007476</name>
</gene>
<proteinExistence type="predicted"/>
<dbReference type="PROSITE" id="PS50836">
    <property type="entry name" value="DOMON"/>
    <property type="match status" value="1"/>
</dbReference>
<dbReference type="Gene3D" id="2.60.40.1210">
    <property type="entry name" value="Cellobiose dehydrogenase, cytochrome domain"/>
    <property type="match status" value="1"/>
</dbReference>
<keyword evidence="9" id="KW-1185">Reference proteome</keyword>
<evidence type="ECO:0000256" key="3">
    <source>
        <dbReference type="ARBA" id="ARBA00022729"/>
    </source>
</evidence>
<evidence type="ECO:0000313" key="9">
    <source>
        <dbReference type="Proteomes" id="UP001206925"/>
    </source>
</evidence>
<accession>A0AAD5C0U3</accession>
<dbReference type="SMART" id="SM00664">
    <property type="entry name" value="DoH"/>
    <property type="match status" value="1"/>
</dbReference>
<dbReference type="EMBL" id="JAMZMK010010110">
    <property type="protein sequence ID" value="KAI7732920.1"/>
    <property type="molecule type" value="Genomic_DNA"/>
</dbReference>
<feature type="domain" description="DOMON" evidence="7">
    <location>
        <begin position="56"/>
        <end position="167"/>
    </location>
</feature>
<dbReference type="CDD" id="cd09631">
    <property type="entry name" value="DOMON_DOH"/>
    <property type="match status" value="1"/>
</dbReference>
<dbReference type="PANTHER" id="PTHR23130:SF183">
    <property type="entry name" value="CYTOCHROME B561 AND DOMON DOMAIN-CONTAINING PROTEIN"/>
    <property type="match status" value="1"/>
</dbReference>
<dbReference type="InterPro" id="IPR045266">
    <property type="entry name" value="DOH_DOMON"/>
</dbReference>
<name>A0AAD5C0U3_AMBAR</name>
<keyword evidence="3 6" id="KW-0732">Signal</keyword>
<dbReference type="Proteomes" id="UP001206925">
    <property type="component" value="Unassembled WGS sequence"/>
</dbReference>
<keyword evidence="2" id="KW-0813">Transport</keyword>